<evidence type="ECO:0000313" key="1">
    <source>
        <dbReference type="EMBL" id="ABC65762.1"/>
    </source>
</evidence>
<dbReference type="RefSeq" id="WP_011412923.1">
    <property type="nucleotide sequence ID" value="NC_007716.1"/>
</dbReference>
<keyword evidence="2" id="KW-1185">Reference proteome</keyword>
<dbReference type="HOGENOM" id="CLU_1036862_0_0_14"/>
<gene>
    <name evidence="1" type="ordered locus">AYWB_645</name>
</gene>
<dbReference type="KEGG" id="ayw:AYWB_645"/>
<evidence type="ECO:0000313" key="2">
    <source>
        <dbReference type="Proteomes" id="UP000001934"/>
    </source>
</evidence>
<proteinExistence type="predicted"/>
<sequence length="268" mass="31444">MKLDIKKNYFFNKKYFKFTFVFVLFVLLFNKFNQNHIFAMINKDIASSSTSNRIHSNQSKKISLTSSSKSFETLEGLSHKKSNPQNLSFYDIVKNIKLDLNKNYHLGVFSLEEIKDQFSDILINFYPSFKFYGSFPTTEGSQNFFKIYEQQSHPQSFYISLKDFEEIFEEGGGGVIYNKLRLKQNEIQKRTIYSFFYDTESHNYIGSDEHTRWNSDNVLDFIVDIEITKSPISNAIPINLLFKTFSYTSDNLFFDIGFGIDNVSFIKK</sequence>
<reference evidence="1 2" key="1">
    <citation type="journal article" date="2006" name="J. Bacteriol.">
        <title>Living with genome instability: the adaptation of phytoplasmas to diverse environments of their insect and plant hosts.</title>
        <authorList>
            <person name="Bai X."/>
            <person name="Zhang J."/>
            <person name="Ewing A."/>
            <person name="Miller S.A."/>
            <person name="Jancso Radek A."/>
            <person name="Shevchenko D.V."/>
            <person name="Tsukerman K."/>
            <person name="Walunas T."/>
            <person name="Lapidus A."/>
            <person name="Campbell J.W."/>
            <person name="Hogenhout S.A."/>
        </authorList>
    </citation>
    <scope>NUCLEOTIDE SEQUENCE [LARGE SCALE GENOMIC DNA]</scope>
    <source>
        <strain evidence="1 2">AYWB</strain>
    </source>
</reference>
<organism evidence="1 2">
    <name type="scientific">Aster yellows witches'-broom phytoplasma (strain AYWB)</name>
    <dbReference type="NCBI Taxonomy" id="322098"/>
    <lineage>
        <taxon>Bacteria</taxon>
        <taxon>Bacillati</taxon>
        <taxon>Mycoplasmatota</taxon>
        <taxon>Mollicutes</taxon>
        <taxon>Acholeplasmatales</taxon>
        <taxon>Acholeplasmataceae</taxon>
        <taxon>Candidatus Phytoplasma</taxon>
        <taxon>16SrI (Aster yellows group)</taxon>
    </lineage>
</organism>
<dbReference type="AlphaFoldDB" id="Q2NII1"/>
<name>Q2NII1_AYWBP</name>
<dbReference type="Proteomes" id="UP000001934">
    <property type="component" value="Chromosome"/>
</dbReference>
<dbReference type="EMBL" id="CP000061">
    <property type="protein sequence ID" value="ABC65762.1"/>
    <property type="molecule type" value="Genomic_DNA"/>
</dbReference>
<accession>Q2NII1</accession>
<dbReference type="OrthoDB" id="386251at2"/>
<protein>
    <submittedName>
        <fullName evidence="1">Uncharacterized protein</fullName>
    </submittedName>
</protein>